<comment type="subcellular location">
    <subcellularLocation>
        <location evidence="1">Nucleus membrane</location>
        <topology evidence="1">Multi-pass membrane protein</topology>
    </subcellularLocation>
    <subcellularLocation>
        <location evidence="2">Nucleus</location>
        <location evidence="2">Nuclear pore complex</location>
    </subcellularLocation>
</comment>
<evidence type="ECO:0000256" key="9">
    <source>
        <dbReference type="ARBA" id="ARBA00023010"/>
    </source>
</evidence>
<sequence length="666" mass="70099">MDGGYPTPIRAITTPLRSSAAPPIPPASQLYEPLAKAVLRRRLTNRIFLYTSLICTAGTALWLVSISNFTFARLFGASATLWAGGILPVILMRKAYLTVTRTSAPSPLLLVKKSLAPPLSARTLHAAQAHVFSALCVLALHAAIDPTLPVFIKSRKHPYTLHPVLVLLALSQCALATLYILRAVLRDVWVFPFRRPTLTPSVGAFLAPVLLPLIAIPAALVTLFVVIPILRRVPLVSLLLRPIRSPHASVLRSLGRAWSLGTETSAMWEVTVGIWGWSIGEPLRTTPSVRALVSGISVAATPAPTPSASTSASAFSTPSSLARARSAFLAPLPAPSPAPPQNPISIYTYLAYAELLALAASSDAGAAKARAEAFDVDGAVWGRLAREALVLLGREYQMLLARGAPPAPSPAPAPSSSPPSAAGTPGATAQPIPTTPLRKDNIFAKKGPPSPAARVSEALASGGAVDALVAPLAVPVPGVDWRQYVRVPAVRVPAWASKYIDAVLGVSLPRAWTQPRRGRAVAGWVPRKEVCAAAVGVLTHLTCASLTEDRFGAVQRDIPRVIEALVAFLGAVEEAQGGLRPQSVAGVDAAGKGKGKGKEGEGEEGEGVTPEEAADLDEARAVLGDVGDALKEGLVRIVRTFGDKLRAFRFAPRTAARLQEFVHYCA</sequence>
<evidence type="ECO:0000313" key="15">
    <source>
        <dbReference type="EMBL" id="KAJ7768693.1"/>
    </source>
</evidence>
<protein>
    <recommendedName>
        <fullName evidence="17">Nucleoporin protein Ndc1-Nup</fullName>
    </recommendedName>
</protein>
<evidence type="ECO:0008006" key="17">
    <source>
        <dbReference type="Google" id="ProtNLM"/>
    </source>
</evidence>
<feature type="compositionally biased region" description="Low complexity" evidence="13">
    <location>
        <begin position="418"/>
        <end position="436"/>
    </location>
</feature>
<reference evidence="15" key="1">
    <citation type="submission" date="2023-03" db="EMBL/GenBank/DDBJ databases">
        <title>Massive genome expansion in bonnet fungi (Mycena s.s.) driven by repeated elements and novel gene families across ecological guilds.</title>
        <authorList>
            <consortium name="Lawrence Berkeley National Laboratory"/>
            <person name="Harder C.B."/>
            <person name="Miyauchi S."/>
            <person name="Viragh M."/>
            <person name="Kuo A."/>
            <person name="Thoen E."/>
            <person name="Andreopoulos B."/>
            <person name="Lu D."/>
            <person name="Skrede I."/>
            <person name="Drula E."/>
            <person name="Henrissat B."/>
            <person name="Morin E."/>
            <person name="Kohler A."/>
            <person name="Barry K."/>
            <person name="LaButti K."/>
            <person name="Morin E."/>
            <person name="Salamov A."/>
            <person name="Lipzen A."/>
            <person name="Mereny Z."/>
            <person name="Hegedus B."/>
            <person name="Baldrian P."/>
            <person name="Stursova M."/>
            <person name="Weitz H."/>
            <person name="Taylor A."/>
            <person name="Grigoriev I.V."/>
            <person name="Nagy L.G."/>
            <person name="Martin F."/>
            <person name="Kauserud H."/>
        </authorList>
    </citation>
    <scope>NUCLEOTIDE SEQUENCE</scope>
    <source>
        <strain evidence="15">CBHHK188m</strain>
    </source>
</reference>
<evidence type="ECO:0000256" key="7">
    <source>
        <dbReference type="ARBA" id="ARBA00022927"/>
    </source>
</evidence>
<keyword evidence="4" id="KW-0813">Transport</keyword>
<comment type="similarity">
    <text evidence="3">Belongs to the NDC1 family.</text>
</comment>
<name>A0AAD7JPQ5_9AGAR</name>
<evidence type="ECO:0000256" key="11">
    <source>
        <dbReference type="ARBA" id="ARBA00023136"/>
    </source>
</evidence>
<evidence type="ECO:0000256" key="14">
    <source>
        <dbReference type="SAM" id="Phobius"/>
    </source>
</evidence>
<proteinExistence type="inferred from homology"/>
<organism evidence="15 16">
    <name type="scientific">Mycena maculata</name>
    <dbReference type="NCBI Taxonomy" id="230809"/>
    <lineage>
        <taxon>Eukaryota</taxon>
        <taxon>Fungi</taxon>
        <taxon>Dikarya</taxon>
        <taxon>Basidiomycota</taxon>
        <taxon>Agaricomycotina</taxon>
        <taxon>Agaricomycetes</taxon>
        <taxon>Agaricomycetidae</taxon>
        <taxon>Agaricales</taxon>
        <taxon>Marasmiineae</taxon>
        <taxon>Mycenaceae</taxon>
        <taxon>Mycena</taxon>
    </lineage>
</organism>
<comment type="caution">
    <text evidence="15">The sequence shown here is derived from an EMBL/GenBank/DDBJ whole genome shotgun (WGS) entry which is preliminary data.</text>
</comment>
<evidence type="ECO:0000256" key="6">
    <source>
        <dbReference type="ARBA" id="ARBA00022816"/>
    </source>
</evidence>
<evidence type="ECO:0000256" key="5">
    <source>
        <dbReference type="ARBA" id="ARBA00022692"/>
    </source>
</evidence>
<dbReference type="GO" id="GO:0051028">
    <property type="term" value="P:mRNA transport"/>
    <property type="evidence" value="ECO:0007669"/>
    <property type="project" value="UniProtKB-KW"/>
</dbReference>
<evidence type="ECO:0000313" key="16">
    <source>
        <dbReference type="Proteomes" id="UP001215280"/>
    </source>
</evidence>
<keyword evidence="11 14" id="KW-0472">Membrane</keyword>
<feature type="transmembrane region" description="Helical" evidence="14">
    <location>
        <begin position="164"/>
        <end position="185"/>
    </location>
</feature>
<feature type="transmembrane region" description="Helical" evidence="14">
    <location>
        <begin position="205"/>
        <end position="230"/>
    </location>
</feature>
<keyword evidence="12" id="KW-0539">Nucleus</keyword>
<keyword evidence="10" id="KW-0906">Nuclear pore complex</keyword>
<keyword evidence="8 14" id="KW-1133">Transmembrane helix</keyword>
<keyword evidence="16" id="KW-1185">Reference proteome</keyword>
<dbReference type="GO" id="GO:0006999">
    <property type="term" value="P:nuclear pore organization"/>
    <property type="evidence" value="ECO:0007669"/>
    <property type="project" value="TreeGrafter"/>
</dbReference>
<evidence type="ECO:0000256" key="2">
    <source>
        <dbReference type="ARBA" id="ARBA00004567"/>
    </source>
</evidence>
<evidence type="ECO:0000256" key="12">
    <source>
        <dbReference type="ARBA" id="ARBA00023242"/>
    </source>
</evidence>
<dbReference type="PANTHER" id="PTHR13269:SF6">
    <property type="entry name" value="NUCLEOPORIN NDC1"/>
    <property type="match status" value="1"/>
</dbReference>
<accession>A0AAD7JPQ5</accession>
<dbReference type="GO" id="GO:0070762">
    <property type="term" value="C:nuclear pore transmembrane ring"/>
    <property type="evidence" value="ECO:0007669"/>
    <property type="project" value="TreeGrafter"/>
</dbReference>
<dbReference type="GO" id="GO:0031965">
    <property type="term" value="C:nuclear membrane"/>
    <property type="evidence" value="ECO:0007669"/>
    <property type="project" value="UniProtKB-SubCell"/>
</dbReference>
<feature type="compositionally biased region" description="Pro residues" evidence="13">
    <location>
        <begin position="405"/>
        <end position="417"/>
    </location>
</feature>
<keyword evidence="6" id="KW-0509">mRNA transport</keyword>
<evidence type="ECO:0000256" key="3">
    <source>
        <dbReference type="ARBA" id="ARBA00005760"/>
    </source>
</evidence>
<dbReference type="GO" id="GO:0005816">
    <property type="term" value="C:spindle pole body"/>
    <property type="evidence" value="ECO:0007669"/>
    <property type="project" value="TreeGrafter"/>
</dbReference>
<feature type="region of interest" description="Disordered" evidence="13">
    <location>
        <begin position="403"/>
        <end position="449"/>
    </location>
</feature>
<dbReference type="GO" id="GO:0015031">
    <property type="term" value="P:protein transport"/>
    <property type="evidence" value="ECO:0007669"/>
    <property type="project" value="UniProtKB-KW"/>
</dbReference>
<dbReference type="Pfam" id="PF09531">
    <property type="entry name" value="Ndc1_Nup"/>
    <property type="match status" value="2"/>
</dbReference>
<evidence type="ECO:0000256" key="10">
    <source>
        <dbReference type="ARBA" id="ARBA00023132"/>
    </source>
</evidence>
<gene>
    <name evidence="15" type="ORF">DFH07DRAFT_1008013</name>
</gene>
<feature type="transmembrane region" description="Helical" evidence="14">
    <location>
        <begin position="47"/>
        <end position="65"/>
    </location>
</feature>
<dbReference type="GO" id="GO:0030674">
    <property type="term" value="F:protein-macromolecule adaptor activity"/>
    <property type="evidence" value="ECO:0007669"/>
    <property type="project" value="TreeGrafter"/>
</dbReference>
<dbReference type="AlphaFoldDB" id="A0AAD7JPQ5"/>
<keyword evidence="9" id="KW-0811">Translocation</keyword>
<evidence type="ECO:0000256" key="4">
    <source>
        <dbReference type="ARBA" id="ARBA00022448"/>
    </source>
</evidence>
<evidence type="ECO:0000256" key="13">
    <source>
        <dbReference type="SAM" id="MobiDB-lite"/>
    </source>
</evidence>
<dbReference type="PANTHER" id="PTHR13269">
    <property type="entry name" value="NUCLEOPORIN NDC1"/>
    <property type="match status" value="1"/>
</dbReference>
<feature type="region of interest" description="Disordered" evidence="13">
    <location>
        <begin position="586"/>
        <end position="614"/>
    </location>
</feature>
<dbReference type="InterPro" id="IPR019049">
    <property type="entry name" value="Nucleoporin_prot_Ndc1/Nup"/>
</dbReference>
<evidence type="ECO:0000256" key="8">
    <source>
        <dbReference type="ARBA" id="ARBA00022989"/>
    </source>
</evidence>
<evidence type="ECO:0000256" key="1">
    <source>
        <dbReference type="ARBA" id="ARBA00004232"/>
    </source>
</evidence>
<dbReference type="Proteomes" id="UP001215280">
    <property type="component" value="Unassembled WGS sequence"/>
</dbReference>
<feature type="transmembrane region" description="Helical" evidence="14">
    <location>
        <begin position="71"/>
        <end position="91"/>
    </location>
</feature>
<dbReference type="EMBL" id="JARJLG010000027">
    <property type="protein sequence ID" value="KAJ7768693.1"/>
    <property type="molecule type" value="Genomic_DNA"/>
</dbReference>
<keyword evidence="5 14" id="KW-0812">Transmembrane</keyword>
<dbReference type="GO" id="GO:0070631">
    <property type="term" value="P:spindle pole body localization"/>
    <property type="evidence" value="ECO:0007669"/>
    <property type="project" value="TreeGrafter"/>
</dbReference>
<keyword evidence="7" id="KW-0653">Protein transport</keyword>